<name>A0A8H2VWU3_9HELO</name>
<dbReference type="AlphaFoldDB" id="A0A8H2VWU3"/>
<dbReference type="Proteomes" id="UP000624404">
    <property type="component" value="Unassembled WGS sequence"/>
</dbReference>
<dbReference type="OrthoDB" id="3537340at2759"/>
<feature type="compositionally biased region" description="Low complexity" evidence="1">
    <location>
        <begin position="279"/>
        <end position="298"/>
    </location>
</feature>
<keyword evidence="3" id="KW-1185">Reference proteome</keyword>
<feature type="compositionally biased region" description="Acidic residues" evidence="1">
    <location>
        <begin position="348"/>
        <end position="357"/>
    </location>
</feature>
<feature type="region of interest" description="Disordered" evidence="1">
    <location>
        <begin position="273"/>
        <end position="300"/>
    </location>
</feature>
<evidence type="ECO:0000256" key="1">
    <source>
        <dbReference type="SAM" id="MobiDB-lite"/>
    </source>
</evidence>
<organism evidence="2 3">
    <name type="scientific">Sclerotinia trifoliorum</name>
    <dbReference type="NCBI Taxonomy" id="28548"/>
    <lineage>
        <taxon>Eukaryota</taxon>
        <taxon>Fungi</taxon>
        <taxon>Dikarya</taxon>
        <taxon>Ascomycota</taxon>
        <taxon>Pezizomycotina</taxon>
        <taxon>Leotiomycetes</taxon>
        <taxon>Helotiales</taxon>
        <taxon>Sclerotiniaceae</taxon>
        <taxon>Sclerotinia</taxon>
    </lineage>
</organism>
<gene>
    <name evidence="2" type="ORF">SCLTRI_LOCUS6436</name>
</gene>
<feature type="region of interest" description="Disordered" evidence="1">
    <location>
        <begin position="340"/>
        <end position="391"/>
    </location>
</feature>
<protein>
    <submittedName>
        <fullName evidence="2">7c9b8eca-8d35-4c7d-8f0a-0e4f35beb93c</fullName>
    </submittedName>
</protein>
<reference evidence="2" key="1">
    <citation type="submission" date="2020-10" db="EMBL/GenBank/DDBJ databases">
        <authorList>
            <person name="Kusch S."/>
        </authorList>
    </citation>
    <scope>NUCLEOTIDE SEQUENCE</scope>
    <source>
        <strain evidence="2">SwB9</strain>
    </source>
</reference>
<feature type="region of interest" description="Disordered" evidence="1">
    <location>
        <begin position="59"/>
        <end position="80"/>
    </location>
</feature>
<feature type="compositionally biased region" description="Low complexity" evidence="1">
    <location>
        <begin position="59"/>
        <end position="76"/>
    </location>
</feature>
<evidence type="ECO:0000313" key="3">
    <source>
        <dbReference type="Proteomes" id="UP000624404"/>
    </source>
</evidence>
<dbReference type="EMBL" id="CAJHIA010000021">
    <property type="protein sequence ID" value="CAD6446644.1"/>
    <property type="molecule type" value="Genomic_DNA"/>
</dbReference>
<evidence type="ECO:0000313" key="2">
    <source>
        <dbReference type="EMBL" id="CAD6446644.1"/>
    </source>
</evidence>
<feature type="compositionally biased region" description="Polar residues" evidence="1">
    <location>
        <begin position="366"/>
        <end position="391"/>
    </location>
</feature>
<sequence>MASNVTNPMQSEQCLKHGNFMHSTLKRQNFTLQFPETFVKTSSPRVKRNIAAPKFGASTSPPYVSSSRSSVQSSKPSPHPLSVSVINWKWLSSICHAEHYCRWGVQLPFLVLCWLNCGRVWERSRFRSMPHSEIPLVNRTIAFLSAGLAPVLMRTLNVGWAPPSIESFFRFNALNFNLADVAIGTPGLIIAWLGVAFEYLFKAWLSEDTIKSFETFVDGVIDSSRLSNIETIFNIESIWSIHIFWNIQTIQTSKAFKFNPLFRTIGHTALKQPTTHKLTPTSQSETSPETETGTSSIPGAELLGFTIDNRPIISFNKLSPALHPSARHFATTEDGRSIYIYGGLPTDSTDDSTDDSADNDRDSAVGRSNVSESGRTSRNGFQGSDSLDSTLGRSLTLGNLASGRFGSDEAVSG</sequence>
<proteinExistence type="predicted"/>
<comment type="caution">
    <text evidence="2">The sequence shown here is derived from an EMBL/GenBank/DDBJ whole genome shotgun (WGS) entry which is preliminary data.</text>
</comment>
<accession>A0A8H2VWU3</accession>